<dbReference type="Gene3D" id="2.30.30.40">
    <property type="entry name" value="SH3 Domains"/>
    <property type="match status" value="2"/>
</dbReference>
<reference evidence="3" key="1">
    <citation type="submission" date="2016-01" db="EMBL/GenBank/DDBJ databases">
        <authorList>
            <person name="Mcilroy J.S."/>
            <person name="Karst M S."/>
            <person name="Albertsen M."/>
        </authorList>
    </citation>
    <scope>NUCLEOTIDE SEQUENCE</scope>
    <source>
        <strain evidence="3">Cfx-K</strain>
    </source>
</reference>
<evidence type="ECO:0008006" key="5">
    <source>
        <dbReference type="Google" id="ProtNLM"/>
    </source>
</evidence>
<dbReference type="PROSITE" id="PS51781">
    <property type="entry name" value="SH3B"/>
    <property type="match status" value="2"/>
</dbReference>
<dbReference type="PANTHER" id="PTHR34408">
    <property type="entry name" value="FAMILY PROTEIN, PUTATIVE-RELATED"/>
    <property type="match status" value="1"/>
</dbReference>
<feature type="domain" description="SH3b" evidence="1">
    <location>
        <begin position="436"/>
        <end position="502"/>
    </location>
</feature>
<evidence type="ECO:0000313" key="4">
    <source>
        <dbReference type="Proteomes" id="UP000215027"/>
    </source>
</evidence>
<protein>
    <recommendedName>
        <fullName evidence="5">PA14 domain protein</fullName>
    </recommendedName>
</protein>
<dbReference type="Pfam" id="PF08239">
    <property type="entry name" value="SH3_3"/>
    <property type="match status" value="2"/>
</dbReference>
<dbReference type="InterPro" id="IPR003646">
    <property type="entry name" value="SH3-like_bac-type"/>
</dbReference>
<evidence type="ECO:0000259" key="2">
    <source>
        <dbReference type="PROSITE" id="PS51820"/>
    </source>
</evidence>
<dbReference type="EMBL" id="LN890655">
    <property type="protein sequence ID" value="CUS02222.2"/>
    <property type="molecule type" value="Genomic_DNA"/>
</dbReference>
<dbReference type="Gene3D" id="3.90.182.10">
    <property type="entry name" value="Toxin - Anthrax Protective Antigen,domain 1"/>
    <property type="match status" value="3"/>
</dbReference>
<evidence type="ECO:0000259" key="1">
    <source>
        <dbReference type="PROSITE" id="PS51781"/>
    </source>
</evidence>
<dbReference type="SUPFAM" id="SSF56988">
    <property type="entry name" value="Anthrax protective antigen"/>
    <property type="match status" value="3"/>
</dbReference>
<dbReference type="AlphaFoldDB" id="A0A160SYZ6"/>
<keyword evidence="4" id="KW-1185">Reference proteome</keyword>
<gene>
    <name evidence="3" type="ORF">CFX0092_A0341</name>
</gene>
<organism evidence="3 4">
    <name type="scientific">Candidatus Promineifilum breve</name>
    <dbReference type="NCBI Taxonomy" id="1806508"/>
    <lineage>
        <taxon>Bacteria</taxon>
        <taxon>Bacillati</taxon>
        <taxon>Chloroflexota</taxon>
        <taxon>Ardenticatenia</taxon>
        <taxon>Candidatus Promineifilales</taxon>
        <taxon>Candidatus Promineifilaceae</taxon>
        <taxon>Candidatus Promineifilum</taxon>
    </lineage>
</organism>
<feature type="domain" description="PA14" evidence="2">
    <location>
        <begin position="36"/>
        <end position="178"/>
    </location>
</feature>
<dbReference type="Proteomes" id="UP000215027">
    <property type="component" value="Chromosome I"/>
</dbReference>
<feature type="domain" description="SH3b" evidence="1">
    <location>
        <begin position="523"/>
        <end position="588"/>
    </location>
</feature>
<sequence>MDRWHGFGRVRNVLAAIFLSAFIIAALSSSSLNLSAQGGAWEGKYWNNRNLSGNPVLVRQDAGINFDWGAGSPAYEIFTDNFSAQWTQTANLPAGTYRFSATTDDGMRVWVDNVLIIDVWFDSQAHTVNADVFLGAGNHTIVVQYFEAGGVAVAKMNFVQVGGTTPPPTGGQPWFNEYFTNTNLSGTPALTGTTSAVNFNWGFGTPAPGFPADFFSVRWVRNLPVEAGRYRFSVTSDDGVRVWVNNILIIDQWRVQAATTHQADIDLPAGNVPIKVEYFENTERAYVVLNWTRLSTTPPPATGASHAEYFNNMNLGGSPVLVRDEAAINYNWGHGSPAAQVPVDRFSARWTANLTLTPGRYRFSATSDDGVRVWVNNQLLIDAWFDRPARTFTGEYDVGAGAIPVRVEYYENTNLAEMRFGYSLVSGQPGTGGQYPGTATVTSYRLNVRRGPGTNFAIITRLNTGNVVNLTGYRNGDATWVQVALADGTTGWVSALYVRTSIPISGLIPLTPTTPNPPPPTTGGTGTVITGMLNVRTGPGVGFAAFTTVSNGATVTLLGRDATATWVKVILRDGRQGWVNASFLSTTVPVGNLPIINI</sequence>
<accession>A0A160SYZ6</accession>
<dbReference type="InterPro" id="IPR037524">
    <property type="entry name" value="PA14/GLEYA"/>
</dbReference>
<feature type="domain" description="PA14" evidence="2">
    <location>
        <begin position="169"/>
        <end position="308"/>
    </location>
</feature>
<proteinExistence type="predicted"/>
<dbReference type="SMART" id="SM00287">
    <property type="entry name" value="SH3b"/>
    <property type="match status" value="2"/>
</dbReference>
<dbReference type="KEGG" id="pbf:CFX0092_A0341"/>
<evidence type="ECO:0000313" key="3">
    <source>
        <dbReference type="EMBL" id="CUS02222.2"/>
    </source>
</evidence>
<dbReference type="InterPro" id="IPR052354">
    <property type="entry name" value="Cell_Wall_Dynamics_Protein"/>
</dbReference>
<name>A0A160SYZ6_9CHLR</name>
<dbReference type="InterPro" id="IPR011658">
    <property type="entry name" value="PA14_dom"/>
</dbReference>
<dbReference type="Pfam" id="PF07691">
    <property type="entry name" value="PA14"/>
    <property type="match status" value="3"/>
</dbReference>
<dbReference type="PANTHER" id="PTHR34408:SF1">
    <property type="entry name" value="GLYCOSYL HYDROLASE FAMILY 19 DOMAIN-CONTAINING PROTEIN HI_1415"/>
    <property type="match status" value="1"/>
</dbReference>
<dbReference type="PROSITE" id="PS51820">
    <property type="entry name" value="PA14"/>
    <property type="match status" value="3"/>
</dbReference>
<dbReference type="RefSeq" id="WP_162292428.1">
    <property type="nucleotide sequence ID" value="NZ_LN890655.1"/>
</dbReference>
<dbReference type="SMART" id="SM00758">
    <property type="entry name" value="PA14"/>
    <property type="match status" value="3"/>
</dbReference>
<feature type="domain" description="PA14" evidence="2">
    <location>
        <begin position="300"/>
        <end position="437"/>
    </location>
</feature>